<organism evidence="2 3">
    <name type="scientific">Claviceps africana</name>
    <dbReference type="NCBI Taxonomy" id="83212"/>
    <lineage>
        <taxon>Eukaryota</taxon>
        <taxon>Fungi</taxon>
        <taxon>Dikarya</taxon>
        <taxon>Ascomycota</taxon>
        <taxon>Pezizomycotina</taxon>
        <taxon>Sordariomycetes</taxon>
        <taxon>Hypocreomycetidae</taxon>
        <taxon>Hypocreales</taxon>
        <taxon>Clavicipitaceae</taxon>
        <taxon>Claviceps</taxon>
    </lineage>
</organism>
<feature type="compositionally biased region" description="Basic residues" evidence="1">
    <location>
        <begin position="619"/>
        <end position="630"/>
    </location>
</feature>
<dbReference type="EMBL" id="SRPY01000402">
    <property type="protein sequence ID" value="KAG5924856.1"/>
    <property type="molecule type" value="Genomic_DNA"/>
</dbReference>
<name>A0A8K0J551_9HYPO</name>
<evidence type="ECO:0000256" key="1">
    <source>
        <dbReference type="SAM" id="MobiDB-lite"/>
    </source>
</evidence>
<evidence type="ECO:0000313" key="2">
    <source>
        <dbReference type="EMBL" id="KAG5924856.1"/>
    </source>
</evidence>
<protein>
    <submittedName>
        <fullName evidence="2">Uncharacterized protein</fullName>
    </submittedName>
</protein>
<reference evidence="2" key="1">
    <citation type="journal article" date="2020" name="bioRxiv">
        <title>Whole genome comparisons of ergot fungi reveals the divergence and evolution of species within the genus Claviceps are the result of varying mechanisms driving genome evolution and host range expansion.</title>
        <authorList>
            <person name="Wyka S.A."/>
            <person name="Mondo S.J."/>
            <person name="Liu M."/>
            <person name="Dettman J."/>
            <person name="Nalam V."/>
            <person name="Broders K.D."/>
        </authorList>
    </citation>
    <scope>NUCLEOTIDE SEQUENCE</scope>
    <source>
        <strain evidence="2">CCC 489</strain>
    </source>
</reference>
<feature type="compositionally biased region" description="Low complexity" evidence="1">
    <location>
        <begin position="549"/>
        <end position="564"/>
    </location>
</feature>
<proteinExistence type="predicted"/>
<dbReference type="OrthoDB" id="3538943at2759"/>
<evidence type="ECO:0000313" key="3">
    <source>
        <dbReference type="Proteomes" id="UP000811619"/>
    </source>
</evidence>
<feature type="compositionally biased region" description="Basic and acidic residues" evidence="1">
    <location>
        <begin position="516"/>
        <end position="548"/>
    </location>
</feature>
<dbReference type="Proteomes" id="UP000811619">
    <property type="component" value="Unassembled WGS sequence"/>
</dbReference>
<feature type="compositionally biased region" description="Acidic residues" evidence="1">
    <location>
        <begin position="124"/>
        <end position="134"/>
    </location>
</feature>
<feature type="region of interest" description="Disordered" evidence="1">
    <location>
        <begin position="361"/>
        <end position="395"/>
    </location>
</feature>
<feature type="compositionally biased region" description="Basic and acidic residues" evidence="1">
    <location>
        <begin position="593"/>
        <end position="603"/>
    </location>
</feature>
<feature type="compositionally biased region" description="Low complexity" evidence="1">
    <location>
        <begin position="114"/>
        <end position="123"/>
    </location>
</feature>
<keyword evidence="3" id="KW-1185">Reference proteome</keyword>
<feature type="compositionally biased region" description="Polar residues" evidence="1">
    <location>
        <begin position="379"/>
        <end position="390"/>
    </location>
</feature>
<feature type="compositionally biased region" description="Acidic residues" evidence="1">
    <location>
        <begin position="94"/>
        <end position="104"/>
    </location>
</feature>
<accession>A0A8K0J551</accession>
<sequence length="640" mass="70352">MSLRSSPQQIVQAQLGRRFAIVPKDQLRILDHDGAWAVDPKDRQGVPQVPDHVLNDIASHHFVQLQAARQAADRLSFTTQDLVSNDHNSRQGVEDEDEDEDDEAGVGHDEAGSGRDNSNGDGSQEQEDQDEDDGTLISEWSPSPIRQRFHPISASGIPQFQTQVGQPMPHVNQLDLDSSLSQDAVPMPAPAQTPLCHVDTLDEDEDDEHEEEMEVDLPGARESSQTRVNLEAARIKMMFSTPAATTATQVTTNETPSCAQPDERFIISGTVLAGRSPDGHEKEPQQRRHRRMRPILFEGTTPIKRVKNSLSVIRLPSTSRLADVDSSMSTSSSSLIPATCATASTQKSTAGDAAAIHIPAAEHTSPSNTLPQAHDVASKQRSSIESPSRQTEQDTCRPKNIYSLFTSTYPSYTAHHAGTLKNFVKALLCLEYLQSERGLHEFLYDDFIRAFSGAYLHYVRNAGPGQEALPAIEWFNMRDGQPEFSQMIITKRNLHAALGEFPEEVSLARRFIGGRPQEEKGVPRETKQRDVGASAELDRNACQTREKPLSAAANHAPAATAPSSHLGSDAHDVSRGPPASSARVLRTPTASHYFERMKSESRNRSARPGSVDHQARLREHFRKTAAKRAKMSGSRHGSAQ</sequence>
<gene>
    <name evidence="2" type="ORF">E4U42_004541</name>
</gene>
<comment type="caution">
    <text evidence="2">The sequence shown here is derived from an EMBL/GenBank/DDBJ whole genome shotgun (WGS) entry which is preliminary data.</text>
</comment>
<feature type="region of interest" description="Disordered" evidence="1">
    <location>
        <begin position="514"/>
        <end position="640"/>
    </location>
</feature>
<feature type="region of interest" description="Disordered" evidence="1">
    <location>
        <begin position="78"/>
        <end position="141"/>
    </location>
</feature>
<dbReference type="AlphaFoldDB" id="A0A8K0J551"/>